<feature type="compositionally biased region" description="Gly residues" evidence="1">
    <location>
        <begin position="212"/>
        <end position="228"/>
    </location>
</feature>
<protein>
    <submittedName>
        <fullName evidence="2">Uncharacterized protein</fullName>
    </submittedName>
</protein>
<comment type="caution">
    <text evidence="2">The sequence shown here is derived from an EMBL/GenBank/DDBJ whole genome shotgun (WGS) entry which is preliminary data.</text>
</comment>
<gene>
    <name evidence="2" type="ORF">HaLaN_13348</name>
</gene>
<evidence type="ECO:0000313" key="3">
    <source>
        <dbReference type="Proteomes" id="UP000485058"/>
    </source>
</evidence>
<accession>A0A699ZM31</accession>
<name>A0A699ZM31_HAELA</name>
<sequence length="228" mass="24198">MQHHHRHHRPITPTQATAGWLSWTVFYGAMATAPWPRRYGDTALRRCNAAALRHYNATALGRPPLHHYHVTSVEPVGDADTQRVVVQPCTPYGSGWNNAGRAKHCALVGWLWKHGGKRWLCKLCNGYHFRSAPVAGPPVRWRPDAPPSMATPLRWCCSVPVMSPKKNRKRPVSPAPSAAGGGGHEMGVTPTLPPGEGSGSVPGSGLLQPGWVEGGGGAGGVSQGGGAA</sequence>
<keyword evidence="3" id="KW-1185">Reference proteome</keyword>
<reference evidence="2 3" key="1">
    <citation type="submission" date="2020-02" db="EMBL/GenBank/DDBJ databases">
        <title>Draft genome sequence of Haematococcus lacustris strain NIES-144.</title>
        <authorList>
            <person name="Morimoto D."/>
            <person name="Nakagawa S."/>
            <person name="Yoshida T."/>
            <person name="Sawayama S."/>
        </authorList>
    </citation>
    <scope>NUCLEOTIDE SEQUENCE [LARGE SCALE GENOMIC DNA]</scope>
    <source>
        <strain evidence="2 3">NIES-144</strain>
    </source>
</reference>
<evidence type="ECO:0000313" key="2">
    <source>
        <dbReference type="EMBL" id="GFH16842.1"/>
    </source>
</evidence>
<evidence type="ECO:0000256" key="1">
    <source>
        <dbReference type="SAM" id="MobiDB-lite"/>
    </source>
</evidence>
<dbReference type="EMBL" id="BLLF01001058">
    <property type="protein sequence ID" value="GFH16842.1"/>
    <property type="molecule type" value="Genomic_DNA"/>
</dbReference>
<organism evidence="2 3">
    <name type="scientific">Haematococcus lacustris</name>
    <name type="common">Green alga</name>
    <name type="synonym">Haematococcus pluvialis</name>
    <dbReference type="NCBI Taxonomy" id="44745"/>
    <lineage>
        <taxon>Eukaryota</taxon>
        <taxon>Viridiplantae</taxon>
        <taxon>Chlorophyta</taxon>
        <taxon>core chlorophytes</taxon>
        <taxon>Chlorophyceae</taxon>
        <taxon>CS clade</taxon>
        <taxon>Chlamydomonadales</taxon>
        <taxon>Haematococcaceae</taxon>
        <taxon>Haematococcus</taxon>
    </lineage>
</organism>
<dbReference type="Proteomes" id="UP000485058">
    <property type="component" value="Unassembled WGS sequence"/>
</dbReference>
<feature type="region of interest" description="Disordered" evidence="1">
    <location>
        <begin position="164"/>
        <end position="228"/>
    </location>
</feature>
<proteinExistence type="predicted"/>
<dbReference type="AlphaFoldDB" id="A0A699ZM31"/>